<comment type="caution">
    <text evidence="1">The sequence shown here is derived from an EMBL/GenBank/DDBJ whole genome shotgun (WGS) entry which is preliminary data.</text>
</comment>
<accession>A0A5C6D612</accession>
<dbReference type="Proteomes" id="UP000319143">
    <property type="component" value="Unassembled WGS sequence"/>
</dbReference>
<dbReference type="AlphaFoldDB" id="A0A5C6D612"/>
<dbReference type="EMBL" id="SJPV01000021">
    <property type="protein sequence ID" value="TWU30676.1"/>
    <property type="molecule type" value="Genomic_DNA"/>
</dbReference>
<keyword evidence="2" id="KW-1185">Reference proteome</keyword>
<dbReference type="PROSITE" id="PS51257">
    <property type="entry name" value="PROKAR_LIPOPROTEIN"/>
    <property type="match status" value="1"/>
</dbReference>
<sequence>MKSKSLNQIATVAWLLFTFAGSFACLGADAVGLYYDPGVPQIAFAASDIKAALEKQSHRVETHDLAEVAKAGAGKKIVLAVATDEAAASLLSAQGGKPVNVLAAQAYALRTTTQPDISYWVLGGDPNGAMYGGLQLAEYIQFHDLARAYDEEESPHLKNRGIKFNIPLDKESPTYFYGHNGTSHKLAIKDVWDLGFWKTWFDEMARHRYNVLSLWSPHPFTSMVNMEDEYPGIAIQGVTGFDAAGKRVKVNDLTIDEKVAYWREVMKYGRERGFDIYICNWSVFLSTAEGKHGLTDETDNEKTRVYLRKAVHQLFQTYPDLKGFGITVGEKMGKLDASQKEEWAWDSFGKGVMQYAKENPSRDIVFIHRQHDGDIDHILKHFAQLNDLPNVRMDLSCKYSEAHAHSTVTPARWHRTGMERGLSKFGIKSWLTVRNDDFYFLHWAEPQFVRDYISGFPSIDKYVTGFYIGADGWVFGKEFASKNPYYTERDALSVQRTWYMQKLWGRISYNPSISDDYFKQHLASRFPEVPSDKLFEAWSCASGAIRLANEQVTGKWQFDADFWPELWTGDMWQGKAGRHFSVDDTKEATPFAGSKLASLRETADGKAGQKVSAWDNIEKIDTLSAKALEILATLKPGENVELQLTLRDLTAQAYMGQFNAEKFRAVIYDLQGEKEKAKQSMGKAYCAWRRYTDIMDALYIGVDLQRNRSFPDWHAYDEVVLQQYYDLGGIQEPDWQTKE</sequence>
<evidence type="ECO:0008006" key="3">
    <source>
        <dbReference type="Google" id="ProtNLM"/>
    </source>
</evidence>
<evidence type="ECO:0000313" key="2">
    <source>
        <dbReference type="Proteomes" id="UP000319143"/>
    </source>
</evidence>
<organism evidence="1 2">
    <name type="scientific">Novipirellula artificiosorum</name>
    <dbReference type="NCBI Taxonomy" id="2528016"/>
    <lineage>
        <taxon>Bacteria</taxon>
        <taxon>Pseudomonadati</taxon>
        <taxon>Planctomycetota</taxon>
        <taxon>Planctomycetia</taxon>
        <taxon>Pirellulales</taxon>
        <taxon>Pirellulaceae</taxon>
        <taxon>Novipirellula</taxon>
    </lineage>
</organism>
<name>A0A5C6D612_9BACT</name>
<proteinExistence type="predicted"/>
<gene>
    <name evidence="1" type="ORF">Poly41_65810</name>
</gene>
<dbReference type="RefSeq" id="WP_146531262.1">
    <property type="nucleotide sequence ID" value="NZ_SJPV01000021.1"/>
</dbReference>
<reference evidence="1 2" key="1">
    <citation type="submission" date="2019-02" db="EMBL/GenBank/DDBJ databases">
        <title>Deep-cultivation of Planctomycetes and their phenomic and genomic characterization uncovers novel biology.</title>
        <authorList>
            <person name="Wiegand S."/>
            <person name="Jogler M."/>
            <person name="Boedeker C."/>
            <person name="Pinto D."/>
            <person name="Vollmers J."/>
            <person name="Rivas-Marin E."/>
            <person name="Kohn T."/>
            <person name="Peeters S.H."/>
            <person name="Heuer A."/>
            <person name="Rast P."/>
            <person name="Oberbeckmann S."/>
            <person name="Bunk B."/>
            <person name="Jeske O."/>
            <person name="Meyerdierks A."/>
            <person name="Storesund J.E."/>
            <person name="Kallscheuer N."/>
            <person name="Luecker S."/>
            <person name="Lage O.M."/>
            <person name="Pohl T."/>
            <person name="Merkel B.J."/>
            <person name="Hornburger P."/>
            <person name="Mueller R.-W."/>
            <person name="Bruemmer F."/>
            <person name="Labrenz M."/>
            <person name="Spormann A.M."/>
            <person name="Op Den Camp H."/>
            <person name="Overmann J."/>
            <person name="Amann R."/>
            <person name="Jetten M.S.M."/>
            <person name="Mascher T."/>
            <person name="Medema M.H."/>
            <person name="Devos D.P."/>
            <person name="Kaster A.-K."/>
            <person name="Ovreas L."/>
            <person name="Rohde M."/>
            <person name="Galperin M.Y."/>
            <person name="Jogler C."/>
        </authorList>
    </citation>
    <scope>NUCLEOTIDE SEQUENCE [LARGE SCALE GENOMIC DNA]</scope>
    <source>
        <strain evidence="1 2">Poly41</strain>
    </source>
</reference>
<protein>
    <recommendedName>
        <fullName evidence="3">Beta-hexosaminidase bacterial type N-terminal domain-containing protein</fullName>
    </recommendedName>
</protein>
<dbReference type="OrthoDB" id="228605at2"/>
<evidence type="ECO:0000313" key="1">
    <source>
        <dbReference type="EMBL" id="TWU30676.1"/>
    </source>
</evidence>